<proteinExistence type="predicted"/>
<dbReference type="Pfam" id="PF00089">
    <property type="entry name" value="Trypsin"/>
    <property type="match status" value="1"/>
</dbReference>
<sequence>MGPAVHAFLLFLLLGISVCGRPTYTSRIVGGQDAAKGYWPWQVSLRLGQSHICGGSLINEWWILTAAHCVSTTWTLLTYTVWLGSIDADYSSEGLQYYVSKIIIHPNFKETTADIALLKLSSRVTFTSLILPICLPNIKKHLAIPASCWVVGWGKTKESQDSDFYPILQEVEVPVIDHKACEKLYNPIGVYFPELEKVIKKDMICAGDTDRHKDSCKGDSGGPLSCDIDGVWIQIGVVSWGIGCGQSLPAVYTSVIYYQKWINATISRAEALSSKHLNLSDFLFPTVLLCLTLLEPSCALWA</sequence>
<evidence type="ECO:0000256" key="2">
    <source>
        <dbReference type="ARBA" id="ARBA00022801"/>
    </source>
</evidence>
<dbReference type="InterPro" id="IPR033116">
    <property type="entry name" value="TRYPSIN_SER"/>
</dbReference>
<dbReference type="InterPro" id="IPR043504">
    <property type="entry name" value="Peptidase_S1_PA_chymotrypsin"/>
</dbReference>
<keyword evidence="3 5" id="KW-0720">Serine protease</keyword>
<evidence type="ECO:0000256" key="5">
    <source>
        <dbReference type="RuleBase" id="RU363034"/>
    </source>
</evidence>
<organism evidence="6 7">
    <name type="scientific">Orycteropus afer afer</name>
    <dbReference type="NCBI Taxonomy" id="1230840"/>
    <lineage>
        <taxon>Eukaryota</taxon>
        <taxon>Metazoa</taxon>
        <taxon>Chordata</taxon>
        <taxon>Craniata</taxon>
        <taxon>Vertebrata</taxon>
        <taxon>Euteleostomi</taxon>
        <taxon>Mammalia</taxon>
        <taxon>Eutheria</taxon>
        <taxon>Afrotheria</taxon>
        <taxon>Tubulidentata</taxon>
        <taxon>Orycteropodidae</taxon>
        <taxon>Orycteropus</taxon>
    </lineage>
</organism>
<evidence type="ECO:0000313" key="7">
    <source>
        <dbReference type="RefSeq" id="XP_007949742.2"/>
    </source>
</evidence>
<dbReference type="CDD" id="cd00190">
    <property type="entry name" value="Tryp_SPc"/>
    <property type="match status" value="1"/>
</dbReference>
<dbReference type="InterPro" id="IPR009003">
    <property type="entry name" value="Peptidase_S1_PA"/>
</dbReference>
<dbReference type="FunFam" id="2.40.10.10:FF:000006">
    <property type="entry name" value="Serine proteinase stubble"/>
    <property type="match status" value="1"/>
</dbReference>
<dbReference type="PROSITE" id="PS50240">
    <property type="entry name" value="TRYPSIN_DOM"/>
    <property type="match status" value="1"/>
</dbReference>
<dbReference type="Gene3D" id="2.40.10.10">
    <property type="entry name" value="Trypsin-like serine proteases"/>
    <property type="match status" value="1"/>
</dbReference>
<dbReference type="InterPro" id="IPR001254">
    <property type="entry name" value="Trypsin_dom"/>
</dbReference>
<dbReference type="OrthoDB" id="10002959at2759"/>
<keyword evidence="6" id="KW-1185">Reference proteome</keyword>
<dbReference type="SUPFAM" id="SSF50494">
    <property type="entry name" value="Trypsin-like serine proteases"/>
    <property type="match status" value="1"/>
</dbReference>
<name>A0A8B7AQE2_ORYAF</name>
<keyword evidence="1 5" id="KW-0645">Protease</keyword>
<evidence type="ECO:0000256" key="1">
    <source>
        <dbReference type="ARBA" id="ARBA00022670"/>
    </source>
</evidence>
<dbReference type="GO" id="GO:0004252">
    <property type="term" value="F:serine-type endopeptidase activity"/>
    <property type="evidence" value="ECO:0007669"/>
    <property type="project" value="InterPro"/>
</dbReference>
<dbReference type="PROSITE" id="PS00135">
    <property type="entry name" value="TRYPSIN_SER"/>
    <property type="match status" value="1"/>
</dbReference>
<accession>A0A8B7AQE2</accession>
<protein>
    <submittedName>
        <fullName evidence="7">Serine protease 48</fullName>
    </submittedName>
</protein>
<evidence type="ECO:0000256" key="3">
    <source>
        <dbReference type="ARBA" id="ARBA00022825"/>
    </source>
</evidence>
<keyword evidence="2 5" id="KW-0378">Hydrolase</keyword>
<reference evidence="7" key="1">
    <citation type="submission" date="2025-08" db="UniProtKB">
        <authorList>
            <consortium name="RefSeq"/>
        </authorList>
    </citation>
    <scope>IDENTIFICATION</scope>
</reference>
<dbReference type="GeneID" id="103206112"/>
<keyword evidence="4" id="KW-1015">Disulfide bond</keyword>
<dbReference type="PROSITE" id="PS00134">
    <property type="entry name" value="TRYPSIN_HIS"/>
    <property type="match status" value="1"/>
</dbReference>
<dbReference type="PRINTS" id="PR00722">
    <property type="entry name" value="CHYMOTRYPSIN"/>
</dbReference>
<dbReference type="SMART" id="SM00020">
    <property type="entry name" value="Tryp_SPc"/>
    <property type="match status" value="1"/>
</dbReference>
<dbReference type="Proteomes" id="UP000694850">
    <property type="component" value="Unplaced"/>
</dbReference>
<gene>
    <name evidence="7" type="primary">PRSS48</name>
</gene>
<dbReference type="PANTHER" id="PTHR24253:SF162">
    <property type="entry name" value="SERINE PROTEASE 48"/>
    <property type="match status" value="1"/>
</dbReference>
<dbReference type="GO" id="GO:0006508">
    <property type="term" value="P:proteolysis"/>
    <property type="evidence" value="ECO:0007669"/>
    <property type="project" value="UniProtKB-KW"/>
</dbReference>
<dbReference type="RefSeq" id="XP_007949742.2">
    <property type="nucleotide sequence ID" value="XM_007951551.2"/>
</dbReference>
<dbReference type="InterPro" id="IPR001314">
    <property type="entry name" value="Peptidase_S1A"/>
</dbReference>
<dbReference type="PANTHER" id="PTHR24253">
    <property type="entry name" value="TRANSMEMBRANE PROTEASE SERINE"/>
    <property type="match status" value="1"/>
</dbReference>
<dbReference type="InterPro" id="IPR018114">
    <property type="entry name" value="TRYPSIN_HIS"/>
</dbReference>
<evidence type="ECO:0000256" key="4">
    <source>
        <dbReference type="ARBA" id="ARBA00023157"/>
    </source>
</evidence>
<evidence type="ECO:0000313" key="6">
    <source>
        <dbReference type="Proteomes" id="UP000694850"/>
    </source>
</evidence>
<dbReference type="CTD" id="345062"/>